<feature type="region of interest" description="Disordered" evidence="1">
    <location>
        <begin position="20"/>
        <end position="224"/>
    </location>
</feature>
<dbReference type="AlphaFoldDB" id="A0A0L6CR10"/>
<evidence type="ECO:0000313" key="2">
    <source>
        <dbReference type="EMBL" id="KNX40181.1"/>
    </source>
</evidence>
<keyword evidence="3" id="KW-1185">Reference proteome</keyword>
<name>A0A0L6CR10_9RHOB</name>
<gene>
    <name evidence="2" type="ORF">ROTO_32710</name>
</gene>
<accession>A0A0L6CR10</accession>
<sequence length="279" mass="29580">MSEPVTNVDIEDVLSSIRRLVSNSNDGQGDHASPRESKSDKLVLTPSLRIDDSAAEATGAEAAAEEIAPVADAGPQTTASVADAAPQYGDDTSTGDGPAVEETGAQGPVTQDDGSEEAESAAETSVLKAHDDACDTPGDDETTPLGAQAAEFETAVAGRDDQWEPDGLSEDDYAGGAVTALDWQDADELSSDPDLDPADEQASDAYAQAWDTDEPKEDRTSENAFSLDDAVIDEDTLRDMVAEIVRQELQGTLGERITRNVRKLVRREIHRALTSQDFD</sequence>
<evidence type="ECO:0000256" key="1">
    <source>
        <dbReference type="SAM" id="MobiDB-lite"/>
    </source>
</evidence>
<proteinExistence type="predicted"/>
<feature type="compositionally biased region" description="Basic and acidic residues" evidence="1">
    <location>
        <begin position="28"/>
        <end position="41"/>
    </location>
</feature>
<feature type="compositionally biased region" description="Acidic residues" evidence="1">
    <location>
        <begin position="184"/>
        <end position="202"/>
    </location>
</feature>
<dbReference type="STRING" id="74031.SAMN04488077_11159"/>
<organism evidence="2 3">
    <name type="scientific">Roseovarius tolerans</name>
    <dbReference type="NCBI Taxonomy" id="74031"/>
    <lineage>
        <taxon>Bacteria</taxon>
        <taxon>Pseudomonadati</taxon>
        <taxon>Pseudomonadota</taxon>
        <taxon>Alphaproteobacteria</taxon>
        <taxon>Rhodobacterales</taxon>
        <taxon>Roseobacteraceae</taxon>
        <taxon>Roseovarius</taxon>
    </lineage>
</organism>
<evidence type="ECO:0000313" key="3">
    <source>
        <dbReference type="Proteomes" id="UP000037046"/>
    </source>
</evidence>
<dbReference type="PATRIC" id="fig|74031.6.peg.3340"/>
<dbReference type="EMBL" id="LGVV01000064">
    <property type="protein sequence ID" value="KNX40181.1"/>
    <property type="molecule type" value="Genomic_DNA"/>
</dbReference>
<dbReference type="OrthoDB" id="7875768at2"/>
<feature type="compositionally biased region" description="Acidic residues" evidence="1">
    <location>
        <begin position="163"/>
        <end position="173"/>
    </location>
</feature>
<reference evidence="3" key="1">
    <citation type="submission" date="2015-07" db="EMBL/GenBank/DDBJ databases">
        <title>Draft Genome Sequence of Roseovarius tolerans EL-164, a producer of N-Acylated Alanine Methyl Esters (NAMEs).</title>
        <authorList>
            <person name="Voget S."/>
            <person name="Bruns H."/>
            <person name="Wagner-Doebler I."/>
            <person name="Schulz S."/>
            <person name="Daniel R."/>
        </authorList>
    </citation>
    <scope>NUCLEOTIDE SEQUENCE [LARGE SCALE GENOMIC DNA]</scope>
    <source>
        <strain evidence="3">EL-164</strain>
    </source>
</reference>
<protein>
    <submittedName>
        <fullName evidence="2">Uncharacterized protein</fullName>
    </submittedName>
</protein>
<dbReference type="Proteomes" id="UP000037046">
    <property type="component" value="Unassembled WGS sequence"/>
</dbReference>
<feature type="compositionally biased region" description="Low complexity" evidence="1">
    <location>
        <begin position="55"/>
        <end position="73"/>
    </location>
</feature>
<comment type="caution">
    <text evidence="2">The sequence shown here is derived from an EMBL/GenBank/DDBJ whole genome shotgun (WGS) entry which is preliminary data.</text>
</comment>